<dbReference type="PANTHER" id="PTHR14493:SF50">
    <property type="entry name" value="RING FINGER PROTEIN UNKEMPT"/>
    <property type="match status" value="1"/>
</dbReference>
<evidence type="ECO:0000256" key="3">
    <source>
        <dbReference type="ARBA" id="ARBA00022833"/>
    </source>
</evidence>
<feature type="region of interest" description="Disordered" evidence="7">
    <location>
        <begin position="518"/>
        <end position="554"/>
    </location>
</feature>
<dbReference type="Pfam" id="PF00023">
    <property type="entry name" value="Ank"/>
    <property type="match status" value="1"/>
</dbReference>
<evidence type="ECO:0000259" key="8">
    <source>
        <dbReference type="PROSITE" id="PS50103"/>
    </source>
</evidence>
<feature type="region of interest" description="Disordered" evidence="7">
    <location>
        <begin position="1"/>
        <end position="23"/>
    </location>
</feature>
<keyword evidence="3 6" id="KW-0862">Zinc</keyword>
<evidence type="ECO:0000256" key="4">
    <source>
        <dbReference type="ARBA" id="ARBA00023125"/>
    </source>
</evidence>
<feature type="repeat" description="ANK" evidence="5">
    <location>
        <begin position="256"/>
        <end position="291"/>
    </location>
</feature>
<feature type="compositionally biased region" description="Low complexity" evidence="7">
    <location>
        <begin position="139"/>
        <end position="151"/>
    </location>
</feature>
<dbReference type="SMART" id="SM00248">
    <property type="entry name" value="ANK"/>
    <property type="match status" value="2"/>
</dbReference>
<dbReference type="InterPro" id="IPR000571">
    <property type="entry name" value="Znf_CCCH"/>
</dbReference>
<keyword evidence="4" id="KW-0238">DNA-binding</keyword>
<evidence type="ECO:0000256" key="7">
    <source>
        <dbReference type="SAM" id="MobiDB-lite"/>
    </source>
</evidence>
<feature type="zinc finger region" description="C3H1-type" evidence="6">
    <location>
        <begin position="396"/>
        <end position="423"/>
    </location>
</feature>
<feature type="region of interest" description="Disordered" evidence="7">
    <location>
        <begin position="459"/>
        <end position="497"/>
    </location>
</feature>
<reference evidence="9" key="1">
    <citation type="submission" date="2014-05" db="EMBL/GenBank/DDBJ databases">
        <title>The transcriptome of the halophilic microalga Tetraselmis sp. GSL018 isolated from the Great Salt Lake, Utah.</title>
        <authorList>
            <person name="Jinkerson R.E."/>
            <person name="D'Adamo S."/>
            <person name="Posewitz M.C."/>
        </authorList>
    </citation>
    <scope>NUCLEOTIDE SEQUENCE</scope>
    <source>
        <strain evidence="9">GSL018</strain>
    </source>
</reference>
<keyword evidence="2 6" id="KW-0863">Zinc-finger</keyword>
<feature type="compositionally biased region" description="Pro residues" evidence="7">
    <location>
        <begin position="459"/>
        <end position="475"/>
    </location>
</feature>
<dbReference type="PROSITE" id="PS50297">
    <property type="entry name" value="ANK_REP_REGION"/>
    <property type="match status" value="1"/>
</dbReference>
<feature type="compositionally biased region" description="Polar residues" evidence="7">
    <location>
        <begin position="1"/>
        <end position="11"/>
    </location>
</feature>
<dbReference type="PROSITE" id="PS50088">
    <property type="entry name" value="ANK_REPEAT"/>
    <property type="match status" value="1"/>
</dbReference>
<dbReference type="Pfam" id="PF25512">
    <property type="entry name" value="zf-CCCH_AtC3H23"/>
    <property type="match status" value="1"/>
</dbReference>
<dbReference type="SUPFAM" id="SSF48403">
    <property type="entry name" value="Ankyrin repeat"/>
    <property type="match status" value="1"/>
</dbReference>
<dbReference type="Pfam" id="PF00642">
    <property type="entry name" value="zf-CCCH"/>
    <property type="match status" value="1"/>
</dbReference>
<dbReference type="InterPro" id="IPR036770">
    <property type="entry name" value="Ankyrin_rpt-contain_sf"/>
</dbReference>
<dbReference type="InterPro" id="IPR057444">
    <property type="entry name" value="Znf-CCCH_AtC3H23-like"/>
</dbReference>
<dbReference type="EMBL" id="GBEZ01005131">
    <property type="protein sequence ID" value="JAC80144.1"/>
    <property type="molecule type" value="Transcribed_RNA"/>
</dbReference>
<protein>
    <submittedName>
        <fullName evidence="9">Zinc finger ccch domain-containing protein 29</fullName>
    </submittedName>
</protein>
<evidence type="ECO:0000256" key="1">
    <source>
        <dbReference type="ARBA" id="ARBA00022723"/>
    </source>
</evidence>
<proteinExistence type="predicted"/>
<dbReference type="GO" id="GO:0008270">
    <property type="term" value="F:zinc ion binding"/>
    <property type="evidence" value="ECO:0007669"/>
    <property type="project" value="UniProtKB-KW"/>
</dbReference>
<dbReference type="Gene3D" id="3.30.1370.210">
    <property type="match status" value="1"/>
</dbReference>
<evidence type="ECO:0000256" key="2">
    <source>
        <dbReference type="ARBA" id="ARBA00022771"/>
    </source>
</evidence>
<feature type="compositionally biased region" description="Polar residues" evidence="7">
    <location>
        <begin position="566"/>
        <end position="589"/>
    </location>
</feature>
<dbReference type="GO" id="GO:0003677">
    <property type="term" value="F:DNA binding"/>
    <property type="evidence" value="ECO:0007669"/>
    <property type="project" value="UniProtKB-KW"/>
</dbReference>
<keyword evidence="5" id="KW-0040">ANK repeat</keyword>
<name>A0A061SAW6_9CHLO</name>
<feature type="region of interest" description="Disordered" evidence="7">
    <location>
        <begin position="566"/>
        <end position="599"/>
    </location>
</feature>
<evidence type="ECO:0000256" key="5">
    <source>
        <dbReference type="PROSITE-ProRule" id="PRU00023"/>
    </source>
</evidence>
<dbReference type="InterPro" id="IPR002110">
    <property type="entry name" value="Ankyrin_rpt"/>
</dbReference>
<feature type="domain" description="C3H1-type" evidence="8">
    <location>
        <begin position="396"/>
        <end position="423"/>
    </location>
</feature>
<evidence type="ECO:0000256" key="6">
    <source>
        <dbReference type="PROSITE-ProRule" id="PRU00723"/>
    </source>
</evidence>
<dbReference type="PANTHER" id="PTHR14493">
    <property type="entry name" value="UNKEMPT FAMILY MEMBER"/>
    <property type="match status" value="1"/>
</dbReference>
<dbReference type="Gene3D" id="1.25.40.20">
    <property type="entry name" value="Ankyrin repeat-containing domain"/>
    <property type="match status" value="1"/>
</dbReference>
<organism evidence="9">
    <name type="scientific">Tetraselmis sp. GSL018</name>
    <dbReference type="NCBI Taxonomy" id="582737"/>
    <lineage>
        <taxon>Eukaryota</taxon>
        <taxon>Viridiplantae</taxon>
        <taxon>Chlorophyta</taxon>
        <taxon>core chlorophytes</taxon>
        <taxon>Chlorodendrophyceae</taxon>
        <taxon>Chlorodendrales</taxon>
        <taxon>Chlorodendraceae</taxon>
        <taxon>Tetraselmis</taxon>
    </lineage>
</organism>
<accession>A0A061SAW6</accession>
<dbReference type="InterPro" id="IPR045234">
    <property type="entry name" value="Unkempt-like"/>
</dbReference>
<dbReference type="SMART" id="SM00356">
    <property type="entry name" value="ZnF_C3H1"/>
    <property type="match status" value="2"/>
</dbReference>
<dbReference type="AlphaFoldDB" id="A0A061SAW6"/>
<feature type="region of interest" description="Disordered" evidence="7">
    <location>
        <begin position="138"/>
        <end position="170"/>
    </location>
</feature>
<evidence type="ECO:0000313" key="9">
    <source>
        <dbReference type="EMBL" id="JAC80144.1"/>
    </source>
</evidence>
<sequence>MLAMSGSQETVGGTPPAQRVQGQQIRDQLVGVSGSGIWSSPEKATAFLSRNGLNPQAGSFSCPTTPQTCKWQVVPNPCGISEGKAPTENVINPGSAMSQLSKSFTYCSSPQVGTCSGMVAAYPELYAAGQSQASMNFLSPDASRASGSSSGSPPPRSMPNDWESQPPVLSSSVKAPYSLSVALTDLIMRDKVEEVVAAIRGGLSPDTLVSWCPPEPLSGGLVERSLLSLASFYGARGVAIQLLAHGANPNLASTDDGATPLHAAAAGNSASAVELIRLLLLHGADRGAVDINGLQPVHILMQKQQPALPMQSLQTPMQLVDDFFSDPFCQVGPHVPDPLGTSELSDINRPEYCTDDFRINCFKVVRCTKTRAHDWTECPFVHPGEKARRRSPQKFKYSSTACPDFRKGVCRRGDLCGFSHGVFECWLHPARYRTQMCKDGPMCTRRVCFFAHSLSEMRYPPPEEAPARSSPPPSPMSSRGPQLPPGSSPCASRNQEPMDELTRALMSTLNWANMVDAQPQCQSPGAEPGPPCLPSPDQMPKRRQSDSCGQVRYTPGWAGRRLSLPEQNYWSTPPSPAANSFTGPTQRGPASSPGGNAGRLQTSAALGNAYLQQQFQMMQQQQQKQQQVWSPATDRSLQQYMGSPSCKIGLAEVPPGVLSPQQATRLGHAVFGMAGSNDSDERRPDAGIAMGSCAAPSALARHALDIKPQDSTDMSRVGSLSALDVSWVDDLTGKPAVDEPGCA</sequence>
<keyword evidence="1 6" id="KW-0479">Metal-binding</keyword>
<gene>
    <name evidence="9" type="ORF">TSPGSL018_10949</name>
</gene>
<dbReference type="PROSITE" id="PS50103">
    <property type="entry name" value="ZF_C3H1"/>
    <property type="match status" value="1"/>
</dbReference>
<dbReference type="GO" id="GO:0010468">
    <property type="term" value="P:regulation of gene expression"/>
    <property type="evidence" value="ECO:0007669"/>
    <property type="project" value="UniProtKB-ARBA"/>
</dbReference>